<dbReference type="Proteomes" id="UP001200034">
    <property type="component" value="Unassembled WGS sequence"/>
</dbReference>
<feature type="region of interest" description="Disordered" evidence="8">
    <location>
        <begin position="300"/>
        <end position="325"/>
    </location>
</feature>
<dbReference type="Gene3D" id="3.30.160.60">
    <property type="entry name" value="Classic Zinc Finger"/>
    <property type="match status" value="6"/>
</dbReference>
<evidence type="ECO:0000256" key="3">
    <source>
        <dbReference type="ARBA" id="ARBA00022737"/>
    </source>
</evidence>
<keyword evidence="5" id="KW-0862">Zinc</keyword>
<evidence type="ECO:0000256" key="2">
    <source>
        <dbReference type="ARBA" id="ARBA00022723"/>
    </source>
</evidence>
<dbReference type="Gene3D" id="3.40.1800.20">
    <property type="match status" value="1"/>
</dbReference>
<keyword evidence="6" id="KW-0539">Nucleus</keyword>
<feature type="domain" description="C2H2-type" evidence="9">
    <location>
        <begin position="718"/>
        <end position="748"/>
    </location>
</feature>
<dbReference type="Pfam" id="PF12874">
    <property type="entry name" value="zf-met"/>
    <property type="match status" value="1"/>
</dbReference>
<feature type="domain" description="C2H2-type" evidence="9">
    <location>
        <begin position="552"/>
        <end position="575"/>
    </location>
</feature>
<dbReference type="PROSITE" id="PS00028">
    <property type="entry name" value="ZINC_FINGER_C2H2_1"/>
    <property type="match status" value="10"/>
</dbReference>
<protein>
    <recommendedName>
        <fullName evidence="9">C2H2-type domain-containing protein</fullName>
    </recommendedName>
</protein>
<feature type="domain" description="C2H2-type" evidence="9">
    <location>
        <begin position="923"/>
        <end position="956"/>
    </location>
</feature>
<evidence type="ECO:0000256" key="8">
    <source>
        <dbReference type="SAM" id="MobiDB-lite"/>
    </source>
</evidence>
<evidence type="ECO:0000256" key="6">
    <source>
        <dbReference type="ARBA" id="ARBA00023242"/>
    </source>
</evidence>
<feature type="domain" description="C2H2-type" evidence="9">
    <location>
        <begin position="896"/>
        <end position="924"/>
    </location>
</feature>
<dbReference type="GO" id="GO:0005634">
    <property type="term" value="C:nucleus"/>
    <property type="evidence" value="ECO:0007669"/>
    <property type="project" value="UniProtKB-SubCell"/>
</dbReference>
<feature type="compositionally biased region" description="Acidic residues" evidence="8">
    <location>
        <begin position="959"/>
        <end position="979"/>
    </location>
</feature>
<feature type="domain" description="C2H2-type" evidence="9">
    <location>
        <begin position="812"/>
        <end position="840"/>
    </location>
</feature>
<gene>
    <name evidence="10" type="ORF">KR093_004736</name>
</gene>
<feature type="domain" description="C2H2-type" evidence="9">
    <location>
        <begin position="579"/>
        <end position="601"/>
    </location>
</feature>
<feature type="domain" description="C2H2-type" evidence="9">
    <location>
        <begin position="522"/>
        <end position="549"/>
    </location>
</feature>
<evidence type="ECO:0000259" key="9">
    <source>
        <dbReference type="PROSITE" id="PS50157"/>
    </source>
</evidence>
<organism evidence="10 11">
    <name type="scientific">Drosophila rubida</name>
    <dbReference type="NCBI Taxonomy" id="30044"/>
    <lineage>
        <taxon>Eukaryota</taxon>
        <taxon>Metazoa</taxon>
        <taxon>Ecdysozoa</taxon>
        <taxon>Arthropoda</taxon>
        <taxon>Hexapoda</taxon>
        <taxon>Insecta</taxon>
        <taxon>Pterygota</taxon>
        <taxon>Neoptera</taxon>
        <taxon>Endopterygota</taxon>
        <taxon>Diptera</taxon>
        <taxon>Brachycera</taxon>
        <taxon>Muscomorpha</taxon>
        <taxon>Ephydroidea</taxon>
        <taxon>Drosophilidae</taxon>
        <taxon>Drosophila</taxon>
    </lineage>
</organism>
<name>A0AAD4K0K8_9MUSC</name>
<evidence type="ECO:0000256" key="7">
    <source>
        <dbReference type="PROSITE-ProRule" id="PRU00042"/>
    </source>
</evidence>
<evidence type="ECO:0000256" key="5">
    <source>
        <dbReference type="ARBA" id="ARBA00022833"/>
    </source>
</evidence>
<feature type="compositionally biased region" description="Basic and acidic residues" evidence="8">
    <location>
        <begin position="235"/>
        <end position="245"/>
    </location>
</feature>
<evidence type="ECO:0000313" key="11">
    <source>
        <dbReference type="Proteomes" id="UP001200034"/>
    </source>
</evidence>
<dbReference type="Pfam" id="PF00096">
    <property type="entry name" value="zf-C2H2"/>
    <property type="match status" value="1"/>
</dbReference>
<reference evidence="10" key="1">
    <citation type="journal article" date="2021" name="Mol. Ecol. Resour.">
        <title>Phylogenomic analyses of the genus Drosophila reveals genomic signals of climate adaptation.</title>
        <authorList>
            <person name="Li F."/>
            <person name="Rane R.V."/>
            <person name="Luria V."/>
            <person name="Xiong Z."/>
            <person name="Chen J."/>
            <person name="Li Z."/>
            <person name="Catullo R.A."/>
            <person name="Griffin P.C."/>
            <person name="Schiffer M."/>
            <person name="Pearce S."/>
            <person name="Lee S.F."/>
            <person name="McElroy K."/>
            <person name="Stocker A."/>
            <person name="Shirriffs J."/>
            <person name="Cockerell F."/>
            <person name="Coppin C."/>
            <person name="Sgro C.M."/>
            <person name="Karger A."/>
            <person name="Cain J.W."/>
            <person name="Weber J.A."/>
            <person name="Santpere G."/>
            <person name="Kirschner M.W."/>
            <person name="Hoffmann A.A."/>
            <person name="Oakeshott J.G."/>
            <person name="Zhang G."/>
        </authorList>
    </citation>
    <scope>NUCLEOTIDE SEQUENCE</scope>
    <source>
        <strain evidence="10">BGI-SZ-2011g</strain>
    </source>
</reference>
<dbReference type="Pfam" id="PF13912">
    <property type="entry name" value="zf-C2H2_6"/>
    <property type="match status" value="1"/>
</dbReference>
<dbReference type="AlphaFoldDB" id="A0AAD4K0K8"/>
<evidence type="ECO:0000313" key="10">
    <source>
        <dbReference type="EMBL" id="KAH8370710.1"/>
    </source>
</evidence>
<dbReference type="PANTHER" id="PTHR24406">
    <property type="entry name" value="TRANSCRIPTIONAL REPRESSOR CTCFL-RELATED"/>
    <property type="match status" value="1"/>
</dbReference>
<proteinExistence type="predicted"/>
<keyword evidence="11" id="KW-1185">Reference proteome</keyword>
<dbReference type="GO" id="GO:0008270">
    <property type="term" value="F:zinc ion binding"/>
    <property type="evidence" value="ECO:0007669"/>
    <property type="project" value="UniProtKB-KW"/>
</dbReference>
<comment type="subcellular location">
    <subcellularLocation>
        <location evidence="1">Nucleus</location>
    </subcellularLocation>
</comment>
<feature type="compositionally biased region" description="Low complexity" evidence="8">
    <location>
        <begin position="92"/>
        <end position="108"/>
    </location>
</feature>
<feature type="non-terminal residue" evidence="10">
    <location>
        <position position="1024"/>
    </location>
</feature>
<sequence>MSKAKTENGPSCLHCRVHDSKQPFHEIFDAVGIEIGLPDLLAQYFQISVKPDPKKQQLLCVECVNTLIRFFDIDELQREQDAANAAKKSKQVAKTTKSAAKTETPATTPGKVETRSARKQTPPAVKAKTEPKKDSTKLPVKPKPSPVALVPKPEESVAVRISKGKTLTVTPLKAKSKTSQAATVKLEGKRSNAKEAGSADQEQIGALLRDILGEEKAASADKFVEAAETMQQLENHRNNEEKQLENEEEEITAEEPLLKQQENTDELEFLLEGKLDVPLKCLSQLIFPCIFTGDSTDMDEPQFKSAKRSSHKVTQSPNESESENESLKVEPFNFVLIKESDDVGDLYEYLATVVKTCFETLSFEWETVCQHCSLKCSKFETLLSHMLKCHQLPDQQFKCPIGGCHKKLRGRKFLAMHLVALHAPVTEIPIYGSCPECNLTFSNILQYNKHSCAHVIKKRRGIRLYCEMCGLEFPSWKRFNFHNQFHLERHRPRACFVCDYASNNIDDLFQHLHYSHEPEGTLFCDLCDRTFRDGAIFAEHNKSHANVTSTTYSCSECNAHFDTRGRLNGHMRITHGTVISCELCNREFATEASYNIHMKKHLIIEREVHVCNSCGLLSENHEKMVGHVENEDSACFGIDTYVELLRDAYICEYCSAYFKTKADLRAHRDSGVHKDGIFCCHPCGKEFNDMKLYRHHMRNFQLQRADVAHRKLEICLYFMCDYEDCLESYISWNSLYTHKRRTHEVAEKLDAKTKADEWICQFCQKECRSKMSLSVHVARSHNNNNVTCKLCNASYKDDEALKKHHAYWHEPMECSLCFKIVKNRRNYDTHMNVVHSDNKRYACSVCQKGFYHKSEMEAHKRLHNQSYRCEQCSFVTKNKKSLAVHVLGQHYRRFAFECKQCNRRFGRQQGLTNHMLRVHASKNTCRDFLEGGCNRAFNTLAQLSAHVRKVHNSSINVNDDVDDEPLELEPEEEEQEVQEEQLKKKPKRENTTASSQQQKKRCVRLTNDTQIEFINADPEEDQKS</sequence>
<dbReference type="EMBL" id="JAJJHW010002585">
    <property type="protein sequence ID" value="KAH8370710.1"/>
    <property type="molecule type" value="Genomic_DNA"/>
</dbReference>
<dbReference type="InterPro" id="IPR036236">
    <property type="entry name" value="Znf_C2H2_sf"/>
</dbReference>
<feature type="domain" description="C2H2-type" evidence="9">
    <location>
        <begin position="649"/>
        <end position="673"/>
    </location>
</feature>
<feature type="region of interest" description="Disordered" evidence="8">
    <location>
        <begin position="84"/>
        <end position="149"/>
    </location>
</feature>
<keyword evidence="3" id="KW-0677">Repeat</keyword>
<dbReference type="InterPro" id="IPR013087">
    <property type="entry name" value="Znf_C2H2_type"/>
</dbReference>
<evidence type="ECO:0000256" key="1">
    <source>
        <dbReference type="ARBA" id="ARBA00004123"/>
    </source>
</evidence>
<dbReference type="SMART" id="SM00355">
    <property type="entry name" value="ZnF_C2H2"/>
    <property type="match status" value="18"/>
</dbReference>
<dbReference type="SUPFAM" id="SSF57716">
    <property type="entry name" value="Glucocorticoid receptor-like (DNA-binding domain)"/>
    <property type="match status" value="1"/>
</dbReference>
<comment type="caution">
    <text evidence="10">The sequence shown here is derived from an EMBL/GenBank/DDBJ whole genome shotgun (WGS) entry which is preliminary data.</text>
</comment>
<evidence type="ECO:0000256" key="4">
    <source>
        <dbReference type="ARBA" id="ARBA00022771"/>
    </source>
</evidence>
<keyword evidence="4 7" id="KW-0863">Zinc-finger</keyword>
<keyword evidence="2" id="KW-0479">Metal-binding</keyword>
<dbReference type="InterPro" id="IPR050888">
    <property type="entry name" value="ZnF_C2H2-type_TF"/>
</dbReference>
<dbReference type="SUPFAM" id="SSF57667">
    <property type="entry name" value="beta-beta-alpha zinc fingers"/>
    <property type="match status" value="6"/>
</dbReference>
<feature type="region of interest" description="Disordered" evidence="8">
    <location>
        <begin position="235"/>
        <end position="255"/>
    </location>
</feature>
<feature type="region of interest" description="Disordered" evidence="8">
    <location>
        <begin position="956"/>
        <end position="1024"/>
    </location>
</feature>
<feature type="domain" description="C2H2-type" evidence="9">
    <location>
        <begin position="841"/>
        <end position="868"/>
    </location>
</feature>
<accession>A0AAD4K0K8</accession>
<feature type="compositionally biased region" description="Basic and acidic residues" evidence="8">
    <location>
        <begin position="127"/>
        <end position="136"/>
    </location>
</feature>
<dbReference type="PROSITE" id="PS50157">
    <property type="entry name" value="ZINC_FINGER_C2H2_2"/>
    <property type="match status" value="9"/>
</dbReference>